<feature type="transmembrane region" description="Helical" evidence="2">
    <location>
        <begin position="145"/>
        <end position="165"/>
    </location>
</feature>
<feature type="transmembrane region" description="Helical" evidence="2">
    <location>
        <begin position="227"/>
        <end position="247"/>
    </location>
</feature>
<feature type="transmembrane region" description="Helical" evidence="2">
    <location>
        <begin position="342"/>
        <end position="366"/>
    </location>
</feature>
<dbReference type="RefSeq" id="WP_075086088.1">
    <property type="nucleotide sequence ID" value="NZ_CP042912.1"/>
</dbReference>
<dbReference type="EMBL" id="CP042912">
    <property type="protein sequence ID" value="QEG22977.1"/>
    <property type="molecule type" value="Genomic_DNA"/>
</dbReference>
<reference evidence="3 4" key="1">
    <citation type="submission" date="2019-08" db="EMBL/GenBank/DDBJ databases">
        <title>Deep-cultivation of Planctomycetes and their phenomic and genomic characterization uncovers novel biology.</title>
        <authorList>
            <person name="Wiegand S."/>
            <person name="Jogler M."/>
            <person name="Boedeker C."/>
            <person name="Pinto D."/>
            <person name="Vollmers J."/>
            <person name="Rivas-Marin E."/>
            <person name="Kohn T."/>
            <person name="Peeters S.H."/>
            <person name="Heuer A."/>
            <person name="Rast P."/>
            <person name="Oberbeckmann S."/>
            <person name="Bunk B."/>
            <person name="Jeske O."/>
            <person name="Meyerdierks A."/>
            <person name="Storesund J.E."/>
            <person name="Kallscheuer N."/>
            <person name="Luecker S."/>
            <person name="Lage O.M."/>
            <person name="Pohl T."/>
            <person name="Merkel B.J."/>
            <person name="Hornburger P."/>
            <person name="Mueller R.-W."/>
            <person name="Bruemmer F."/>
            <person name="Labrenz M."/>
            <person name="Spormann A.M."/>
            <person name="Op den Camp H."/>
            <person name="Overmann J."/>
            <person name="Amann R."/>
            <person name="Jetten M.S.M."/>
            <person name="Mascher T."/>
            <person name="Medema M.H."/>
            <person name="Devos D.P."/>
            <person name="Kaster A.-K."/>
            <person name="Ovreas L."/>
            <person name="Rohde M."/>
            <person name="Galperin M.Y."/>
            <person name="Jogler C."/>
        </authorList>
    </citation>
    <scope>NUCLEOTIDE SEQUENCE [LARGE SCALE GENOMIC DNA]</scope>
    <source>
        <strain evidence="3 4">FC18</strain>
    </source>
</reference>
<feature type="transmembrane region" description="Helical" evidence="2">
    <location>
        <begin position="33"/>
        <end position="54"/>
    </location>
</feature>
<evidence type="ECO:0000313" key="3">
    <source>
        <dbReference type="EMBL" id="QEG22977.1"/>
    </source>
</evidence>
<accession>A0A5B9P8E0</accession>
<gene>
    <name evidence="3" type="ORF">MFFC18_28680</name>
</gene>
<dbReference type="GO" id="GO:0006596">
    <property type="term" value="P:polyamine biosynthetic process"/>
    <property type="evidence" value="ECO:0007669"/>
    <property type="project" value="UniProtKB-KW"/>
</dbReference>
<keyword evidence="4" id="KW-1185">Reference proteome</keyword>
<keyword evidence="1" id="KW-0620">Polyamine biosynthesis</keyword>
<feature type="transmembrane region" description="Helical" evidence="2">
    <location>
        <begin position="105"/>
        <end position="124"/>
    </location>
</feature>
<dbReference type="OrthoDB" id="9761985at2"/>
<organism evidence="3 4">
    <name type="scientific">Mariniblastus fucicola</name>
    <dbReference type="NCBI Taxonomy" id="980251"/>
    <lineage>
        <taxon>Bacteria</taxon>
        <taxon>Pseudomonadati</taxon>
        <taxon>Planctomycetota</taxon>
        <taxon>Planctomycetia</taxon>
        <taxon>Pirellulales</taxon>
        <taxon>Pirellulaceae</taxon>
        <taxon>Mariniblastus</taxon>
    </lineage>
</organism>
<proteinExistence type="predicted"/>
<keyword evidence="2" id="KW-0812">Transmembrane</keyword>
<dbReference type="STRING" id="980251.GCA_001642875_04090"/>
<dbReference type="AlphaFoldDB" id="A0A5B9P8E0"/>
<dbReference type="InterPro" id="IPR029063">
    <property type="entry name" value="SAM-dependent_MTases_sf"/>
</dbReference>
<evidence type="ECO:0000256" key="1">
    <source>
        <dbReference type="ARBA" id="ARBA00023115"/>
    </source>
</evidence>
<evidence type="ECO:0000256" key="2">
    <source>
        <dbReference type="SAM" id="Phobius"/>
    </source>
</evidence>
<dbReference type="Proteomes" id="UP000322214">
    <property type="component" value="Chromosome"/>
</dbReference>
<feature type="transmembrane region" description="Helical" evidence="2">
    <location>
        <begin position="401"/>
        <end position="420"/>
    </location>
</feature>
<dbReference type="NCBIfam" id="NF037959">
    <property type="entry name" value="MFS_SpdSyn"/>
    <property type="match status" value="1"/>
</dbReference>
<dbReference type="KEGG" id="mff:MFFC18_28680"/>
<keyword evidence="2" id="KW-1133">Transmembrane helix</keyword>
<feature type="transmembrane region" description="Helical" evidence="2">
    <location>
        <begin position="66"/>
        <end position="85"/>
    </location>
</feature>
<feature type="transmembrane region" description="Helical" evidence="2">
    <location>
        <begin position="372"/>
        <end position="389"/>
    </location>
</feature>
<sequence>MHRYSIVVFLGAFLLFQVQPLIAKVILPWFGGTAAVWNTCMMFFQIVLLLGYLYSHGLRMFTTPRNSWIVHSVVLLLALFALPVLPSESLKPDSYESLSGEIVKVLALSVGIPFFILATTGPLIQAWQSVSHGNETKAEVSDSPYRLYALSNIGSLLALISYPFLVEPNLRLQNQSWIWSGLFTLFVVMCIFGGAQVRGFSSWQAPAAKDNPRADASPVPSISVGRMLLWLLLAMIPSVMLLATTNLMCQEIASVPFLWILPLALYLISFIICFEKPGWYHRGLFVPLLLFGVIAGVAVAMLNAYASAGLQVLLLSFSLFACGMTCHGELERMKPHVSSLTLFYLFVSLGGSLGGIFVVLIAPRIFNGFAEFQLALMGALLLGIAVPCFSKSISGGRKIGIGFASLIIGGLALSSFLGTLNRSGIDRVLLDGRNEYGIFSVEKDGDRRVFISGTIDHGSQIVMPQPSLEPHSYYSDGSGFSICVKTQRDLASDESPKRSGLKIGVLGLGIGSMLSWAEADDEFVFYEINPRVESIAREWFTFLPTYESQCEVVIGDGRIRLEKETSRGIDRQFDLLAIDAFSSDSIPVHLLTDECFDVYEKHLRHDGILLFHVSNRFIDLKPVLFATAADRGLAATYVRHVNSDATSTRVSHWVLVTNEKVANHQRIRSAAEPYDLPVDAPRWSDDFASLAPVINWSFYVSWDRMIQKAEQNANNK</sequence>
<feature type="transmembrane region" description="Helical" evidence="2">
    <location>
        <begin position="284"/>
        <end position="306"/>
    </location>
</feature>
<feature type="transmembrane region" description="Helical" evidence="2">
    <location>
        <begin position="253"/>
        <end position="272"/>
    </location>
</feature>
<feature type="transmembrane region" description="Helical" evidence="2">
    <location>
        <begin position="177"/>
        <end position="195"/>
    </location>
</feature>
<dbReference type="SUPFAM" id="SSF53335">
    <property type="entry name" value="S-adenosyl-L-methionine-dependent methyltransferases"/>
    <property type="match status" value="1"/>
</dbReference>
<dbReference type="PANTHER" id="PTHR43317:SF1">
    <property type="entry name" value="THERMOSPERMINE SYNTHASE ACAULIS5"/>
    <property type="match status" value="1"/>
</dbReference>
<keyword evidence="2" id="KW-0472">Membrane</keyword>
<dbReference type="Gene3D" id="3.40.50.150">
    <property type="entry name" value="Vaccinia Virus protein VP39"/>
    <property type="match status" value="1"/>
</dbReference>
<name>A0A5B9P8E0_9BACT</name>
<evidence type="ECO:0000313" key="4">
    <source>
        <dbReference type="Proteomes" id="UP000322214"/>
    </source>
</evidence>
<dbReference type="PANTHER" id="PTHR43317">
    <property type="entry name" value="THERMOSPERMINE SYNTHASE ACAULIS5"/>
    <property type="match status" value="1"/>
</dbReference>
<protein>
    <submittedName>
        <fullName evidence="3">Spermidine synthase</fullName>
    </submittedName>
</protein>
<feature type="transmembrane region" description="Helical" evidence="2">
    <location>
        <begin position="312"/>
        <end position="330"/>
    </location>
</feature>